<organism evidence="1 2">
    <name type="scientific">Wickerhamomyces ciferrii (strain ATCC 14091 / BCRC 22168 / CBS 111 / JCM 3599 / NBRC 0793 / NRRL Y-1031 F-60-10)</name>
    <name type="common">Yeast</name>
    <name type="synonym">Pichia ciferrii</name>
    <dbReference type="NCBI Taxonomy" id="1206466"/>
    <lineage>
        <taxon>Eukaryota</taxon>
        <taxon>Fungi</taxon>
        <taxon>Dikarya</taxon>
        <taxon>Ascomycota</taxon>
        <taxon>Saccharomycotina</taxon>
        <taxon>Saccharomycetes</taxon>
        <taxon>Phaffomycetales</taxon>
        <taxon>Wickerhamomycetaceae</taxon>
        <taxon>Wickerhamomyces</taxon>
    </lineage>
</organism>
<proteinExistence type="predicted"/>
<evidence type="ECO:0000313" key="2">
    <source>
        <dbReference type="Proteomes" id="UP000009328"/>
    </source>
</evidence>
<dbReference type="InParanoid" id="K0KSE6"/>
<gene>
    <name evidence="1" type="ORF">BN7_5679</name>
</gene>
<reference evidence="1 2" key="1">
    <citation type="journal article" date="2012" name="Eukaryot. Cell">
        <title>Draft genome sequence of Wickerhamomyces ciferrii NRRL Y-1031 F-60-10.</title>
        <authorList>
            <person name="Schneider J."/>
            <person name="Andrea H."/>
            <person name="Blom J."/>
            <person name="Jaenicke S."/>
            <person name="Ruckert C."/>
            <person name="Schorsch C."/>
            <person name="Szczepanowski R."/>
            <person name="Farwick M."/>
            <person name="Goesmann A."/>
            <person name="Puhler A."/>
            <person name="Schaffer S."/>
            <person name="Tauch A."/>
            <person name="Kohler T."/>
            <person name="Brinkrolf K."/>
        </authorList>
    </citation>
    <scope>NUCLEOTIDE SEQUENCE [LARGE SCALE GENOMIC DNA]</scope>
    <source>
        <strain evidence="2">ATCC 14091 / BCRC 22168 / CBS 111 / JCM 3599 / NBRC 0793 / NRRL Y-1031 F-60-10</strain>
    </source>
</reference>
<protein>
    <submittedName>
        <fullName evidence="1">Uncharacterized protein</fullName>
    </submittedName>
</protein>
<dbReference type="EMBL" id="CAIF01000227">
    <property type="protein sequence ID" value="CCH46091.1"/>
    <property type="molecule type" value="Genomic_DNA"/>
</dbReference>
<evidence type="ECO:0000313" key="1">
    <source>
        <dbReference type="EMBL" id="CCH46091.1"/>
    </source>
</evidence>
<dbReference type="AlphaFoldDB" id="K0KSE6"/>
<accession>K0KSE6</accession>
<name>K0KSE6_WICCF</name>
<sequence length="128" mass="14359">MLKFNGFISFLVLIHYLIEFQLLLVKNLLIILNDNPSDPTLDEAALNQISICSGVLMINRKPTLTEESELIFSQANRLTGTLMIQFLGSTIEKVNLVIDCVSRSDKEAEDLEHVVEDMINGGFKCILC</sequence>
<dbReference type="HOGENOM" id="CLU_1961296_0_0_1"/>
<dbReference type="Proteomes" id="UP000009328">
    <property type="component" value="Unassembled WGS sequence"/>
</dbReference>
<keyword evidence="2" id="KW-1185">Reference proteome</keyword>
<comment type="caution">
    <text evidence="1">The sequence shown here is derived from an EMBL/GenBank/DDBJ whole genome shotgun (WGS) entry which is preliminary data.</text>
</comment>